<dbReference type="AlphaFoldDB" id="A0ABD1XN77"/>
<dbReference type="Proteomes" id="UP001605036">
    <property type="component" value="Unassembled WGS sequence"/>
</dbReference>
<dbReference type="EMBL" id="JBHFFA010000008">
    <property type="protein sequence ID" value="KAL2610397.1"/>
    <property type="molecule type" value="Genomic_DNA"/>
</dbReference>
<sequence>MTHRCLSKTTTAPASDLLKCCSLQVLMPRVPIEAEVKHSLPIQLPDWRDKILHTQQVHWCLQWSPTQRSRSLLEVEAQQDEQTLLCVDY</sequence>
<comment type="caution">
    <text evidence="1">The sequence shown here is derived from an EMBL/GenBank/DDBJ whole genome shotgun (WGS) entry which is preliminary data.</text>
</comment>
<gene>
    <name evidence="1" type="ORF">R1flu_028970</name>
</gene>
<proteinExistence type="predicted"/>
<reference evidence="1 2" key="1">
    <citation type="submission" date="2024-09" db="EMBL/GenBank/DDBJ databases">
        <title>Chromosome-scale assembly of Riccia fluitans.</title>
        <authorList>
            <person name="Paukszto L."/>
            <person name="Sawicki J."/>
            <person name="Karawczyk K."/>
            <person name="Piernik-Szablinska J."/>
            <person name="Szczecinska M."/>
            <person name="Mazdziarz M."/>
        </authorList>
    </citation>
    <scope>NUCLEOTIDE SEQUENCE [LARGE SCALE GENOMIC DNA]</scope>
    <source>
        <strain evidence="1">Rf_01</strain>
        <tissue evidence="1">Aerial parts of the thallus</tissue>
    </source>
</reference>
<protein>
    <submittedName>
        <fullName evidence="1">Uncharacterized protein</fullName>
    </submittedName>
</protein>
<evidence type="ECO:0000313" key="2">
    <source>
        <dbReference type="Proteomes" id="UP001605036"/>
    </source>
</evidence>
<organism evidence="1 2">
    <name type="scientific">Riccia fluitans</name>
    <dbReference type="NCBI Taxonomy" id="41844"/>
    <lineage>
        <taxon>Eukaryota</taxon>
        <taxon>Viridiplantae</taxon>
        <taxon>Streptophyta</taxon>
        <taxon>Embryophyta</taxon>
        <taxon>Marchantiophyta</taxon>
        <taxon>Marchantiopsida</taxon>
        <taxon>Marchantiidae</taxon>
        <taxon>Marchantiales</taxon>
        <taxon>Ricciaceae</taxon>
        <taxon>Riccia</taxon>
    </lineage>
</organism>
<keyword evidence="2" id="KW-1185">Reference proteome</keyword>
<name>A0ABD1XN77_9MARC</name>
<accession>A0ABD1XN77</accession>
<evidence type="ECO:0000313" key="1">
    <source>
        <dbReference type="EMBL" id="KAL2610397.1"/>
    </source>
</evidence>